<keyword evidence="3" id="KW-1185">Reference proteome</keyword>
<dbReference type="Pfam" id="PF13560">
    <property type="entry name" value="HTH_31"/>
    <property type="match status" value="1"/>
</dbReference>
<dbReference type="InterPro" id="IPR010982">
    <property type="entry name" value="Lambda_DNA-bd_dom_sf"/>
</dbReference>
<evidence type="ECO:0000313" key="3">
    <source>
        <dbReference type="Proteomes" id="UP001164726"/>
    </source>
</evidence>
<dbReference type="EMBL" id="CP106877">
    <property type="protein sequence ID" value="WAA13456.1"/>
    <property type="molecule type" value="Genomic_DNA"/>
</dbReference>
<name>A0A9E8RZ26_9BACI</name>
<proteinExistence type="predicted"/>
<dbReference type="Gene3D" id="1.10.260.40">
    <property type="entry name" value="lambda repressor-like DNA-binding domains"/>
    <property type="match status" value="1"/>
</dbReference>
<gene>
    <name evidence="2" type="ORF">OE105_04915</name>
</gene>
<dbReference type="PROSITE" id="PS50943">
    <property type="entry name" value="HTH_CROC1"/>
    <property type="match status" value="1"/>
</dbReference>
<dbReference type="InterPro" id="IPR001387">
    <property type="entry name" value="Cro/C1-type_HTH"/>
</dbReference>
<reference evidence="2" key="1">
    <citation type="submission" date="2022-09" db="EMBL/GenBank/DDBJ databases">
        <title>Complete Genomes of Fervidibacillus albus and Fervidibacillus halotolerans isolated from tidal flat sediments.</title>
        <authorList>
            <person name="Kwon K.K."/>
            <person name="Yang S.-H."/>
            <person name="Park M.J."/>
            <person name="Oh H.-M."/>
        </authorList>
    </citation>
    <scope>NUCLEOTIDE SEQUENCE</scope>
    <source>
        <strain evidence="2">MEBiC13594</strain>
    </source>
</reference>
<dbReference type="RefSeq" id="WP_275421625.1">
    <property type="nucleotide sequence ID" value="NZ_CP106877.1"/>
</dbReference>
<dbReference type="CDD" id="cd00093">
    <property type="entry name" value="HTH_XRE"/>
    <property type="match status" value="1"/>
</dbReference>
<evidence type="ECO:0000313" key="2">
    <source>
        <dbReference type="EMBL" id="WAA13456.1"/>
    </source>
</evidence>
<dbReference type="Proteomes" id="UP001164726">
    <property type="component" value="Chromosome"/>
</dbReference>
<dbReference type="SUPFAM" id="SSF47413">
    <property type="entry name" value="lambda repressor-like DNA-binding domains"/>
    <property type="match status" value="1"/>
</dbReference>
<accession>A0A9E8RZ26</accession>
<dbReference type="SMART" id="SM00530">
    <property type="entry name" value="HTH_XRE"/>
    <property type="match status" value="1"/>
</dbReference>
<dbReference type="KEGG" id="fhl:OE105_04915"/>
<dbReference type="AlphaFoldDB" id="A0A9E8RZ26"/>
<dbReference type="GO" id="GO:0003677">
    <property type="term" value="F:DNA binding"/>
    <property type="evidence" value="ECO:0007669"/>
    <property type="project" value="InterPro"/>
</dbReference>
<organism evidence="2 3">
    <name type="scientific">Fervidibacillus halotolerans</name>
    <dbReference type="NCBI Taxonomy" id="2980027"/>
    <lineage>
        <taxon>Bacteria</taxon>
        <taxon>Bacillati</taxon>
        <taxon>Bacillota</taxon>
        <taxon>Bacilli</taxon>
        <taxon>Bacillales</taxon>
        <taxon>Bacillaceae</taxon>
        <taxon>Fervidibacillus</taxon>
    </lineage>
</organism>
<sequence>MIDEVHVGQLMREIRKNKGFTSTKMAEKLHISQPKLSRIETGNQPVSISLLSRFCIICQMSLVDFFRLLEERTNFHQLIHESRATYQEISTMDRIFANLTKEEKEAIHYLIYTFKSER</sequence>
<evidence type="ECO:0000259" key="1">
    <source>
        <dbReference type="PROSITE" id="PS50943"/>
    </source>
</evidence>
<feature type="domain" description="HTH cro/C1-type" evidence="1">
    <location>
        <begin position="11"/>
        <end position="65"/>
    </location>
</feature>
<protein>
    <submittedName>
        <fullName evidence="2">Helix-turn-helix domain-containing protein</fullName>
    </submittedName>
</protein>